<evidence type="ECO:0000256" key="2">
    <source>
        <dbReference type="ARBA" id="ARBA00022723"/>
    </source>
</evidence>
<dbReference type="GO" id="GO:0005886">
    <property type="term" value="C:plasma membrane"/>
    <property type="evidence" value="ECO:0007669"/>
    <property type="project" value="TreeGrafter"/>
</dbReference>
<reference evidence="6" key="1">
    <citation type="submission" date="2021-04" db="EMBL/GenBank/DDBJ databases">
        <authorList>
            <consortium name="Molecular Ecology Group"/>
        </authorList>
    </citation>
    <scope>NUCLEOTIDE SEQUENCE</scope>
</reference>
<evidence type="ECO:0000256" key="4">
    <source>
        <dbReference type="ARBA" id="ARBA00022837"/>
    </source>
</evidence>
<dbReference type="GO" id="GO:0071277">
    <property type="term" value="P:cellular response to calcium ion"/>
    <property type="evidence" value="ECO:0007669"/>
    <property type="project" value="TreeGrafter"/>
</dbReference>
<dbReference type="PANTHER" id="PTHR10857">
    <property type="entry name" value="COPINE"/>
    <property type="match status" value="1"/>
</dbReference>
<dbReference type="FunFam" id="2.60.40.150:FF:000013">
    <property type="entry name" value="copine-9 isoform X1"/>
    <property type="match status" value="1"/>
</dbReference>
<dbReference type="InterPro" id="IPR002035">
    <property type="entry name" value="VWF_A"/>
</dbReference>
<dbReference type="EMBL" id="CAJHNH020000315">
    <property type="protein sequence ID" value="CAG5116881.1"/>
    <property type="molecule type" value="Genomic_DNA"/>
</dbReference>
<dbReference type="Gene3D" id="2.60.40.150">
    <property type="entry name" value="C2 domain"/>
    <property type="match status" value="1"/>
</dbReference>
<protein>
    <recommendedName>
        <fullName evidence="5">C2 domain-containing protein</fullName>
    </recommendedName>
</protein>
<evidence type="ECO:0000313" key="7">
    <source>
        <dbReference type="Proteomes" id="UP000678393"/>
    </source>
</evidence>
<keyword evidence="3" id="KW-0677">Repeat</keyword>
<dbReference type="GO" id="GO:0005544">
    <property type="term" value="F:calcium-dependent phospholipid binding"/>
    <property type="evidence" value="ECO:0007669"/>
    <property type="project" value="InterPro"/>
</dbReference>
<evidence type="ECO:0000259" key="5">
    <source>
        <dbReference type="PROSITE" id="PS50004"/>
    </source>
</evidence>
<keyword evidence="7" id="KW-1185">Reference proteome</keyword>
<evidence type="ECO:0000256" key="3">
    <source>
        <dbReference type="ARBA" id="ARBA00022737"/>
    </source>
</evidence>
<dbReference type="InterPro" id="IPR037768">
    <property type="entry name" value="C2B_Copine"/>
</dbReference>
<dbReference type="SUPFAM" id="SSF49562">
    <property type="entry name" value="C2 domain (Calcium/lipid-binding domain, CaLB)"/>
    <property type="match status" value="1"/>
</dbReference>
<comment type="caution">
    <text evidence="6">The sequence shown here is derived from an EMBL/GenBank/DDBJ whole genome shotgun (WGS) entry which is preliminary data.</text>
</comment>
<keyword evidence="4" id="KW-0106">Calcium</keyword>
<evidence type="ECO:0000313" key="6">
    <source>
        <dbReference type="EMBL" id="CAG5116881.1"/>
    </source>
</evidence>
<gene>
    <name evidence="6" type="ORF">CUNI_LOCUS2439</name>
</gene>
<dbReference type="InterPro" id="IPR010734">
    <property type="entry name" value="Copine_C"/>
</dbReference>
<dbReference type="InterPro" id="IPR036465">
    <property type="entry name" value="vWFA_dom_sf"/>
</dbReference>
<dbReference type="OrthoDB" id="5855668at2759"/>
<comment type="similarity">
    <text evidence="1">Belongs to the copine family.</text>
</comment>
<dbReference type="Pfam" id="PF00168">
    <property type="entry name" value="C2"/>
    <property type="match status" value="1"/>
</dbReference>
<dbReference type="PANTHER" id="PTHR10857:SF106">
    <property type="entry name" value="C2 DOMAIN-CONTAINING PROTEIN"/>
    <property type="match status" value="1"/>
</dbReference>
<proteinExistence type="inferred from homology"/>
<feature type="domain" description="C2" evidence="5">
    <location>
        <begin position="1"/>
        <end position="116"/>
    </location>
</feature>
<dbReference type="InterPro" id="IPR035892">
    <property type="entry name" value="C2_domain_sf"/>
</dbReference>
<dbReference type="InterPro" id="IPR045052">
    <property type="entry name" value="Copine"/>
</dbReference>
<dbReference type="SMART" id="SM00239">
    <property type="entry name" value="C2"/>
    <property type="match status" value="1"/>
</dbReference>
<dbReference type="InterPro" id="IPR000008">
    <property type="entry name" value="C2_dom"/>
</dbReference>
<dbReference type="GO" id="GO:0046872">
    <property type="term" value="F:metal ion binding"/>
    <property type="evidence" value="ECO:0007669"/>
    <property type="project" value="UniProtKB-KW"/>
</dbReference>
<sequence length="418" mass="46482">TEEVSTCKDDVVIQLKGLHLDKKDLFGKSDPFLMFYRVNEDFSHTLVHKTEVVKNTLNPTWQPFSMSVRQLCNGDYDRSVKVECYDWDSDGGHDFIGEFSTNLRELLQSGQCSRNFELINPKKKAKKKNYKDSGEIQVISCKIQPQYSFLDFIKGGMQMNFTVAIDFTASNGNPTQSTSLHFMNPYQPNQYATAIQAVGEIIQDYDSDKMFPVLGFGARIDGSGAALHEFAVNFNPSNPYCQGVGGILQAYHAALPRVQLYGPTNFAPVINHVRRFAQACQDGSHYFVLLILTDGIITDMPQTIDAIVEASFLPMSIIIVGVGDAEFDAMDELDADDHMLRSPVSGKCAERDIVQFVPFRDLVRGQPGADINMSKMTLAKEVLAEIPDQVVLYMKKRNIQPKSVASVPAASAVLPPPQ</sequence>
<evidence type="ECO:0000256" key="1">
    <source>
        <dbReference type="ARBA" id="ARBA00009048"/>
    </source>
</evidence>
<dbReference type="CDD" id="cd01459">
    <property type="entry name" value="vWA_copine_like"/>
    <property type="match status" value="1"/>
</dbReference>
<dbReference type="SUPFAM" id="SSF53300">
    <property type="entry name" value="vWA-like"/>
    <property type="match status" value="1"/>
</dbReference>
<dbReference type="AlphaFoldDB" id="A0A8S3YNL6"/>
<organism evidence="6 7">
    <name type="scientific">Candidula unifasciata</name>
    <dbReference type="NCBI Taxonomy" id="100452"/>
    <lineage>
        <taxon>Eukaryota</taxon>
        <taxon>Metazoa</taxon>
        <taxon>Spiralia</taxon>
        <taxon>Lophotrochozoa</taxon>
        <taxon>Mollusca</taxon>
        <taxon>Gastropoda</taxon>
        <taxon>Heterobranchia</taxon>
        <taxon>Euthyneura</taxon>
        <taxon>Panpulmonata</taxon>
        <taxon>Eupulmonata</taxon>
        <taxon>Stylommatophora</taxon>
        <taxon>Helicina</taxon>
        <taxon>Helicoidea</taxon>
        <taxon>Geomitridae</taxon>
        <taxon>Candidula</taxon>
    </lineage>
</organism>
<dbReference type="SMART" id="SM00327">
    <property type="entry name" value="VWA"/>
    <property type="match status" value="1"/>
</dbReference>
<dbReference type="CDD" id="cd04047">
    <property type="entry name" value="C2B_Copine"/>
    <property type="match status" value="1"/>
</dbReference>
<keyword evidence="2" id="KW-0479">Metal-binding</keyword>
<accession>A0A8S3YNL6</accession>
<name>A0A8S3YNL6_9EUPU</name>
<dbReference type="Pfam" id="PF07002">
    <property type="entry name" value="Copine"/>
    <property type="match status" value="1"/>
</dbReference>
<feature type="non-terminal residue" evidence="6">
    <location>
        <position position="1"/>
    </location>
</feature>
<dbReference type="Proteomes" id="UP000678393">
    <property type="component" value="Unassembled WGS sequence"/>
</dbReference>
<dbReference type="PROSITE" id="PS50004">
    <property type="entry name" value="C2"/>
    <property type="match status" value="1"/>
</dbReference>